<dbReference type="EMBL" id="CAWUHD010000076">
    <property type="protein sequence ID" value="CAK7227913.1"/>
    <property type="molecule type" value="Genomic_DNA"/>
</dbReference>
<reference evidence="1 2" key="1">
    <citation type="submission" date="2024-01" db="EMBL/GenBank/DDBJ databases">
        <authorList>
            <person name="Allen C."/>
            <person name="Tagirdzhanova G."/>
        </authorList>
    </citation>
    <scope>NUCLEOTIDE SEQUENCE [LARGE SCALE GENOMIC DNA]</scope>
</reference>
<dbReference type="Proteomes" id="UP001642482">
    <property type="component" value="Unassembled WGS sequence"/>
</dbReference>
<gene>
    <name evidence="1" type="ORF">SEUCBS140593_006736</name>
</gene>
<evidence type="ECO:0000313" key="1">
    <source>
        <dbReference type="EMBL" id="CAK7227913.1"/>
    </source>
</evidence>
<sequence length="60" mass="6427">MPSTEIPMQQQPMAVNANSDIVTEQPTVQAQPEMQPDVSMRGGLFEECGCCGCEESCGCC</sequence>
<keyword evidence="2" id="KW-1185">Reference proteome</keyword>
<organism evidence="1 2">
    <name type="scientific">Sporothrix eucalyptigena</name>
    <dbReference type="NCBI Taxonomy" id="1812306"/>
    <lineage>
        <taxon>Eukaryota</taxon>
        <taxon>Fungi</taxon>
        <taxon>Dikarya</taxon>
        <taxon>Ascomycota</taxon>
        <taxon>Pezizomycotina</taxon>
        <taxon>Sordariomycetes</taxon>
        <taxon>Sordariomycetidae</taxon>
        <taxon>Ophiostomatales</taxon>
        <taxon>Ophiostomataceae</taxon>
        <taxon>Sporothrix</taxon>
    </lineage>
</organism>
<accession>A0ABP0C7W8</accession>
<evidence type="ECO:0000313" key="2">
    <source>
        <dbReference type="Proteomes" id="UP001642482"/>
    </source>
</evidence>
<proteinExistence type="predicted"/>
<protein>
    <submittedName>
        <fullName evidence="1">Uncharacterized protein</fullName>
    </submittedName>
</protein>
<name>A0ABP0C7W8_9PEZI</name>
<comment type="caution">
    <text evidence="1">The sequence shown here is derived from an EMBL/GenBank/DDBJ whole genome shotgun (WGS) entry which is preliminary data.</text>
</comment>